<dbReference type="Proteomes" id="UP001304683">
    <property type="component" value="Chromosome"/>
</dbReference>
<feature type="compositionally biased region" description="Basic and acidic residues" evidence="1">
    <location>
        <begin position="82"/>
        <end position="101"/>
    </location>
</feature>
<sequence length="101" mass="10288">MENAGVLLILGLLVVGVLALWAINPAGTRAGLPTDVPSRPRPVPGRPVNPRRPTLGGDTFTAAENVLTGGDEPGRSAGGADATRREADDGRGRADEDGHSA</sequence>
<reference evidence="2 3" key="1">
    <citation type="submission" date="2023-08" db="EMBL/GenBank/DDBJ databases">
        <title>Genome sequence of Thermaerobacter compostii strain Ins1, a spore-forming filamentous bacterium isolated from a deep geothermal reservoir.</title>
        <authorList>
            <person name="Bregnard D."/>
            <person name="Gonzalez D."/>
            <person name="Junier P."/>
        </authorList>
    </citation>
    <scope>NUCLEOTIDE SEQUENCE [LARGE SCALE GENOMIC DNA]</scope>
    <source>
        <strain evidence="2 3">Ins1</strain>
    </source>
</reference>
<organism evidence="2 3">
    <name type="scientific">Thermaerobacter composti</name>
    <dbReference type="NCBI Taxonomy" id="554949"/>
    <lineage>
        <taxon>Bacteria</taxon>
        <taxon>Bacillati</taxon>
        <taxon>Bacillota</taxon>
        <taxon>Clostridia</taxon>
        <taxon>Eubacteriales</taxon>
        <taxon>Clostridiales Family XVII. Incertae Sedis</taxon>
        <taxon>Thermaerobacter</taxon>
    </lineage>
</organism>
<evidence type="ECO:0000256" key="1">
    <source>
        <dbReference type="SAM" id="MobiDB-lite"/>
    </source>
</evidence>
<evidence type="ECO:0000313" key="3">
    <source>
        <dbReference type="Proteomes" id="UP001304683"/>
    </source>
</evidence>
<name>A0ABZ0QMT5_9FIRM</name>
<accession>A0ABZ0QMT5</accession>
<dbReference type="RefSeq" id="WP_318750574.1">
    <property type="nucleotide sequence ID" value="NZ_CP132508.1"/>
</dbReference>
<evidence type="ECO:0000313" key="2">
    <source>
        <dbReference type="EMBL" id="WPD18796.1"/>
    </source>
</evidence>
<gene>
    <name evidence="2" type="ORF">Q5761_10580</name>
</gene>
<proteinExistence type="predicted"/>
<dbReference type="EMBL" id="CP132508">
    <property type="protein sequence ID" value="WPD18796.1"/>
    <property type="molecule type" value="Genomic_DNA"/>
</dbReference>
<feature type="region of interest" description="Disordered" evidence="1">
    <location>
        <begin position="27"/>
        <end position="101"/>
    </location>
</feature>
<keyword evidence="3" id="KW-1185">Reference proteome</keyword>
<protein>
    <submittedName>
        <fullName evidence="2">Uncharacterized protein</fullName>
    </submittedName>
</protein>